<comment type="subcellular location">
    <subcellularLocation>
        <location evidence="1">Cytoplasm</location>
    </subcellularLocation>
    <subcellularLocation>
        <location evidence="2">Lysosome membrane</location>
    </subcellularLocation>
</comment>
<evidence type="ECO:0000256" key="3">
    <source>
        <dbReference type="ARBA" id="ARBA00007541"/>
    </source>
</evidence>
<evidence type="ECO:0000256" key="7">
    <source>
        <dbReference type="SAM" id="MobiDB-lite"/>
    </source>
</evidence>
<dbReference type="OrthoDB" id="10051712at2759"/>
<dbReference type="GeneID" id="100562028"/>
<dbReference type="PRINTS" id="PR02073">
    <property type="entry name" value="FOLLICULNIP1"/>
</dbReference>
<evidence type="ECO:0000313" key="10">
    <source>
        <dbReference type="Proteomes" id="UP000001646"/>
    </source>
</evidence>
<feature type="domain" description="UDENN FNIP1/2-type" evidence="8">
    <location>
        <begin position="70"/>
        <end position="1077"/>
    </location>
</feature>
<dbReference type="Proteomes" id="UP000001646">
    <property type="component" value="Chromosome 5"/>
</dbReference>
<gene>
    <name evidence="9" type="primary">FNIP2</name>
</gene>
<evidence type="ECO:0000259" key="8">
    <source>
        <dbReference type="PROSITE" id="PS51836"/>
    </source>
</evidence>
<evidence type="ECO:0000256" key="2">
    <source>
        <dbReference type="ARBA" id="ARBA00004656"/>
    </source>
</evidence>
<keyword evidence="10" id="KW-1185">Reference proteome</keyword>
<reference evidence="9 10" key="1">
    <citation type="submission" date="2009-12" db="EMBL/GenBank/DDBJ databases">
        <title>The Genome Sequence of Anolis carolinensis (Green Anole Lizard).</title>
        <authorList>
            <consortium name="The Genome Sequencing Platform"/>
            <person name="Di Palma F."/>
            <person name="Alfoldi J."/>
            <person name="Heiman D."/>
            <person name="Young S."/>
            <person name="Grabherr M."/>
            <person name="Johnson J."/>
            <person name="Lander E.S."/>
            <person name="Lindblad-Toh K."/>
        </authorList>
    </citation>
    <scope>NUCLEOTIDE SEQUENCE [LARGE SCALE GENOMIC DNA]</scope>
    <source>
        <strain evidence="9 10">JBL SC #1</strain>
    </source>
</reference>
<dbReference type="Pfam" id="PF14636">
    <property type="entry name" value="FNIP_N"/>
    <property type="match status" value="1"/>
</dbReference>
<dbReference type="InterPro" id="IPR026156">
    <property type="entry name" value="FNIP_fam"/>
</dbReference>
<keyword evidence="6" id="KW-0458">Lysosome</keyword>
<dbReference type="Bgee" id="ENSACAG00000016439">
    <property type="expression patterns" value="Expressed in dewlap and 12 other cell types or tissues"/>
</dbReference>
<dbReference type="AlphaFoldDB" id="A0A803T985"/>
<feature type="region of interest" description="Disordered" evidence="7">
    <location>
        <begin position="853"/>
        <end position="891"/>
    </location>
</feature>
<keyword evidence="5" id="KW-0472">Membrane</keyword>
<accession>A0A803T985</accession>
<dbReference type="PANTHER" id="PTHR21634:SF11">
    <property type="entry name" value="FOLLICULIN-INTERACTING PROTEIN 2"/>
    <property type="match status" value="1"/>
</dbReference>
<dbReference type="CTD" id="57600"/>
<evidence type="ECO:0000313" key="9">
    <source>
        <dbReference type="Ensembl" id="ENSACAP00000031775.1"/>
    </source>
</evidence>
<name>A0A803T985_ANOCA</name>
<dbReference type="Pfam" id="PF14637">
    <property type="entry name" value="FNIP_M"/>
    <property type="match status" value="1"/>
</dbReference>
<comment type="similarity">
    <text evidence="3">Belongs to the FNIP family.</text>
</comment>
<protein>
    <submittedName>
        <fullName evidence="9">Folliculin interacting protein 2</fullName>
    </submittedName>
</protein>
<reference evidence="9" key="2">
    <citation type="submission" date="2025-08" db="UniProtKB">
        <authorList>
            <consortium name="Ensembl"/>
        </authorList>
    </citation>
    <scope>IDENTIFICATION</scope>
</reference>
<proteinExistence type="inferred from homology"/>
<feature type="compositionally biased region" description="Basic and acidic residues" evidence="7">
    <location>
        <begin position="853"/>
        <end position="862"/>
    </location>
</feature>
<dbReference type="PANTHER" id="PTHR21634">
    <property type="entry name" value="RE13835P"/>
    <property type="match status" value="1"/>
</dbReference>
<keyword evidence="4" id="KW-0963">Cytoplasm</keyword>
<sequence>MCGGTPKASNSTGNKKEKARKIHVSASKLVNDFSVPRLDKARKPLVPEKDAKHSKRVAGELSGSWSCSGFDQNEIRLIVYQDCERRGRQVLFDSTAVHKTDETGFQDASGKPCGKCCQECRGSSTTFHNSSMDSRQTVKEDIPKYQYTRPASDVNMLGEMMFGSVAMSYKGSTLKIHYIRSPPQLMMSKVFSARVGSFSGSTNSLQGSFECINQDPGLGRVNIPNSLGPCRNGGSLAHSTPVDMPSRGQNEDRDSGIARSASLSSLLMTPLPSPSPSSSSFQRRWLRSQTTSLENGIFPRCSTEEMFSMADESCSLNPAMIRRKKIAISIIFTLPENEEAQRDFQDFFFSHFPLFESHMSKLKSSIEMAMISCRKIAETSQRVQVYISRVMNALDEFRATIWNLYSFPRIVEPVWLTMTSGASEKNTLCQHFLKEFTSLIEQTSKNQFLAALLTAVLTYHLAWVPTVMPVDHLPNRTFSEKRASQSVNFLAKSHPYNPLWAQLGDLYGAIGSPVRMTRTVIVGKRKDLVQRILYVLTYFLRCSELQDNQLTWSRKVGREEQTLNGSNITTALEKGETEESDYVVVTVQNEPALIPPVLPPKRGKHGTTAALKRDNCFEPICLKGKCEGENAEQFSEISPCVSRDGFPKGIVEETKKGKTVGNSGPASEGQAKLDHLTARMHNGNQCCVTEEMLLGLAVVQCPEKFDQKYPVLERVTFQIGSSASPESDLETQRKEMDKTIGVYRAKSKSPYVMSSPLSQSQLCLKSRTKQKASKMQALWLSSDQIIRSVSPANKVKMIDSGTLEKAKSTCCENLERSSFECDSGNPYVEPGSVQVVTQDIPYGDAGRKHTFRMEENIPRNESSDSALGESDDEGSAYIPDVPSLNSPSNRPEELSEVELLLPRSSTISNQNVKHFGRSLLGGYCASYMSDLVLQGISNEEQLKQCLPAELSHAVNHPVLDEPITEALCIIANTDKWTVQVATSQRKTMDNIKLGKDVLVSNQVSSLLQSILHLYKLNLPADFCIMHLEDRLQEIYLKSTMLSKYLRGQSRVHVKELGVVLGIESNDLPLLAAIASTHSPYVAQILL</sequence>
<dbReference type="InterPro" id="IPR037545">
    <property type="entry name" value="DENN_FNIP1/2"/>
</dbReference>
<feature type="region of interest" description="Disordered" evidence="7">
    <location>
        <begin position="1"/>
        <end position="21"/>
    </location>
</feature>
<dbReference type="GeneTree" id="ENSGT00390000009391"/>
<dbReference type="InterPro" id="IPR028086">
    <property type="entry name" value="FNIP_C_dom"/>
</dbReference>
<dbReference type="InterPro" id="IPR028084">
    <property type="entry name" value="FNIP_N_dom"/>
</dbReference>
<evidence type="ECO:0000256" key="6">
    <source>
        <dbReference type="ARBA" id="ARBA00023228"/>
    </source>
</evidence>
<evidence type="ECO:0000256" key="1">
    <source>
        <dbReference type="ARBA" id="ARBA00004496"/>
    </source>
</evidence>
<evidence type="ECO:0000256" key="5">
    <source>
        <dbReference type="ARBA" id="ARBA00023136"/>
    </source>
</evidence>
<dbReference type="GO" id="GO:0005765">
    <property type="term" value="C:lysosomal membrane"/>
    <property type="evidence" value="ECO:0007669"/>
    <property type="project" value="UniProtKB-SubCell"/>
</dbReference>
<evidence type="ECO:0000256" key="4">
    <source>
        <dbReference type="ARBA" id="ARBA00022490"/>
    </source>
</evidence>
<dbReference type="Pfam" id="PF14638">
    <property type="entry name" value="FNIP_C"/>
    <property type="match status" value="1"/>
</dbReference>
<dbReference type="PROSITE" id="PS51836">
    <property type="entry name" value="DENN_FNIP12"/>
    <property type="match status" value="1"/>
</dbReference>
<dbReference type="InterPro" id="IPR028085">
    <property type="entry name" value="FNIP_mid_dom"/>
</dbReference>
<feature type="region of interest" description="Disordered" evidence="7">
    <location>
        <begin position="232"/>
        <end position="255"/>
    </location>
</feature>
<dbReference type="Ensembl" id="ENSACAT00000051181.1">
    <property type="protein sequence ID" value="ENSACAP00000031775.1"/>
    <property type="gene ID" value="ENSACAG00000016439.4"/>
</dbReference>
<reference evidence="9" key="3">
    <citation type="submission" date="2025-09" db="UniProtKB">
        <authorList>
            <consortium name="Ensembl"/>
        </authorList>
    </citation>
    <scope>IDENTIFICATION</scope>
</reference>
<organism evidence="9 10">
    <name type="scientific">Anolis carolinensis</name>
    <name type="common">Green anole</name>
    <name type="synonym">American chameleon</name>
    <dbReference type="NCBI Taxonomy" id="28377"/>
    <lineage>
        <taxon>Eukaryota</taxon>
        <taxon>Metazoa</taxon>
        <taxon>Chordata</taxon>
        <taxon>Craniata</taxon>
        <taxon>Vertebrata</taxon>
        <taxon>Euteleostomi</taxon>
        <taxon>Lepidosauria</taxon>
        <taxon>Squamata</taxon>
        <taxon>Bifurcata</taxon>
        <taxon>Unidentata</taxon>
        <taxon>Episquamata</taxon>
        <taxon>Toxicofera</taxon>
        <taxon>Iguania</taxon>
        <taxon>Dactyloidae</taxon>
        <taxon>Anolis</taxon>
    </lineage>
</organism>